<evidence type="ECO:0000313" key="4">
    <source>
        <dbReference type="Proteomes" id="UP000002254"/>
    </source>
</evidence>
<dbReference type="Ensembl" id="ENSCAFT00000050225.3">
    <property type="protein sequence ID" value="ENSCAFP00000047431.1"/>
    <property type="gene ID" value="ENSCAFG00000036386.3"/>
</dbReference>
<evidence type="ECO:0000313" key="2">
    <source>
        <dbReference type="Ensembl" id="ENSCAFP00000047431.1"/>
    </source>
</evidence>
<sequence length="100" mass="11091">MPWQGFQGAWAGSSPCQEPLLSFQVLPPSKQQFPEAMTCPCSWGPFREGHRGLLSPVLPMEEGRSSLGPQGRFQPLPMPHPPPLLLKKSQESPFLTRLLV</sequence>
<evidence type="ECO:0000313" key="3">
    <source>
        <dbReference type="Ensembl" id="ENSCAFP00040039073.1"/>
    </source>
</evidence>
<reference evidence="3" key="2">
    <citation type="submission" date="2018-10" db="EMBL/GenBank/DDBJ databases">
        <title>De novo assembly of a Great Dane genome.</title>
        <authorList>
            <person name="Kidd J.M."/>
            <person name="Pendleton A.L."/>
            <person name="Shen F."/>
            <person name="Emery S."/>
        </authorList>
    </citation>
    <scope>NUCLEOTIDE SEQUENCE [LARGE SCALE GENOMIC DNA]</scope>
    <source>
        <strain evidence="3">Great Dane</strain>
    </source>
</reference>
<organism evidence="3 5">
    <name type="scientific">Canis lupus familiaris</name>
    <name type="common">Dog</name>
    <name type="synonym">Canis familiaris</name>
    <dbReference type="NCBI Taxonomy" id="9615"/>
    <lineage>
        <taxon>Eukaryota</taxon>
        <taxon>Metazoa</taxon>
        <taxon>Chordata</taxon>
        <taxon>Craniata</taxon>
        <taxon>Vertebrata</taxon>
        <taxon>Euteleostomi</taxon>
        <taxon>Mammalia</taxon>
        <taxon>Eutheria</taxon>
        <taxon>Laurasiatheria</taxon>
        <taxon>Carnivora</taxon>
        <taxon>Caniformia</taxon>
        <taxon>Canidae</taxon>
        <taxon>Canis</taxon>
    </lineage>
</organism>
<proteinExistence type="predicted"/>
<dbReference type="OrthoDB" id="10511418at2759"/>
<reference evidence="3" key="3">
    <citation type="submission" date="2025-05" db="UniProtKB">
        <authorList>
            <consortium name="Ensembl"/>
        </authorList>
    </citation>
    <scope>IDENTIFICATION</scope>
</reference>
<protein>
    <submittedName>
        <fullName evidence="3">Uncharacterized protein</fullName>
    </submittedName>
</protein>
<reference evidence="2 4" key="1">
    <citation type="journal article" date="2005" name="Nature">
        <title>Genome sequence, comparative analysis and haplotype structure of the domestic dog.</title>
        <authorList>
            <consortium name="Broad Sequencing Platform"/>
            <person name="Lindblad-Toh K."/>
            <person name="Wade C.M."/>
            <person name="Mikkelsen T.S."/>
            <person name="Karlsson E.K."/>
            <person name="Jaffe D.B."/>
            <person name="Kamal M."/>
            <person name="Clamp M."/>
            <person name="Chang J.L."/>
            <person name="Kulbokas E.J. III"/>
            <person name="Zody M.C."/>
            <person name="Mauceli E."/>
            <person name="Xie X."/>
            <person name="Breen M."/>
            <person name="Wayne R.K."/>
            <person name="Ostrander E.A."/>
            <person name="Ponting C.P."/>
            <person name="Galibert F."/>
            <person name="Smith D.R."/>
            <person name="DeJong P.J."/>
            <person name="Kirkness E."/>
            <person name="Alvarez P."/>
            <person name="Biagi T."/>
            <person name="Brockman W."/>
            <person name="Butler J."/>
            <person name="Chin C.W."/>
            <person name="Cook A."/>
            <person name="Cuff J."/>
            <person name="Daly M.J."/>
            <person name="DeCaprio D."/>
            <person name="Gnerre S."/>
            <person name="Grabherr M."/>
            <person name="Kellis M."/>
            <person name="Kleber M."/>
            <person name="Bardeleben C."/>
            <person name="Goodstadt L."/>
            <person name="Heger A."/>
            <person name="Hitte C."/>
            <person name="Kim L."/>
            <person name="Koepfli K.P."/>
            <person name="Parker H.G."/>
            <person name="Pollinger J.P."/>
            <person name="Searle S.M."/>
            <person name="Sutter N.B."/>
            <person name="Thomas R."/>
            <person name="Webber C."/>
            <person name="Baldwin J."/>
            <person name="Abebe A."/>
            <person name="Abouelleil A."/>
            <person name="Aftuck L."/>
            <person name="Ait-Zahra M."/>
            <person name="Aldredge T."/>
            <person name="Allen N."/>
            <person name="An P."/>
            <person name="Anderson S."/>
            <person name="Antoine C."/>
            <person name="Arachchi H."/>
            <person name="Aslam A."/>
            <person name="Ayotte L."/>
            <person name="Bachantsang P."/>
            <person name="Barry A."/>
            <person name="Bayul T."/>
            <person name="Benamara M."/>
            <person name="Berlin A."/>
            <person name="Bessette D."/>
            <person name="Blitshteyn B."/>
            <person name="Bloom T."/>
            <person name="Blye J."/>
            <person name="Boguslavskiy L."/>
            <person name="Bonnet C."/>
            <person name="Boukhgalter B."/>
            <person name="Brown A."/>
            <person name="Cahill P."/>
            <person name="Calixte N."/>
            <person name="Camarata J."/>
            <person name="Cheshatsang Y."/>
            <person name="Chu J."/>
            <person name="Citroen M."/>
            <person name="Collymore A."/>
            <person name="Cooke P."/>
            <person name="Dawoe T."/>
            <person name="Daza R."/>
            <person name="Decktor K."/>
            <person name="DeGray S."/>
            <person name="Dhargay N."/>
            <person name="Dooley K."/>
            <person name="Dooley K."/>
            <person name="Dorje P."/>
            <person name="Dorjee K."/>
            <person name="Dorris L."/>
            <person name="Duffey N."/>
            <person name="Dupes A."/>
            <person name="Egbiremolen O."/>
            <person name="Elong R."/>
            <person name="Falk J."/>
            <person name="Farina A."/>
            <person name="Faro S."/>
            <person name="Ferguson D."/>
            <person name="Ferreira P."/>
            <person name="Fisher S."/>
            <person name="FitzGerald M."/>
            <person name="Foley K."/>
            <person name="Foley C."/>
            <person name="Franke A."/>
            <person name="Friedrich D."/>
            <person name="Gage D."/>
            <person name="Garber M."/>
            <person name="Gearin G."/>
            <person name="Giannoukos G."/>
            <person name="Goode T."/>
            <person name="Goyette A."/>
            <person name="Graham J."/>
            <person name="Grandbois E."/>
            <person name="Gyaltsen K."/>
            <person name="Hafez N."/>
            <person name="Hagopian D."/>
            <person name="Hagos B."/>
            <person name="Hall J."/>
            <person name="Healy C."/>
            <person name="Hegarty R."/>
            <person name="Honan T."/>
            <person name="Horn A."/>
            <person name="Houde N."/>
            <person name="Hughes L."/>
            <person name="Hunnicutt L."/>
            <person name="Husby M."/>
            <person name="Jester B."/>
            <person name="Jones C."/>
            <person name="Kamat A."/>
            <person name="Kanga B."/>
            <person name="Kells C."/>
            <person name="Khazanovich D."/>
            <person name="Kieu A.C."/>
            <person name="Kisner P."/>
            <person name="Kumar M."/>
            <person name="Lance K."/>
            <person name="Landers T."/>
            <person name="Lara M."/>
            <person name="Lee W."/>
            <person name="Leger J.P."/>
            <person name="Lennon N."/>
            <person name="Leuper L."/>
            <person name="LeVine S."/>
            <person name="Liu J."/>
            <person name="Liu X."/>
            <person name="Lokyitsang Y."/>
            <person name="Lokyitsang T."/>
            <person name="Lui A."/>
            <person name="Macdonald J."/>
            <person name="Major J."/>
            <person name="Marabella R."/>
            <person name="Maru K."/>
            <person name="Matthews C."/>
            <person name="McDonough S."/>
            <person name="Mehta T."/>
            <person name="Meldrim J."/>
            <person name="Melnikov A."/>
            <person name="Meneus L."/>
            <person name="Mihalev A."/>
            <person name="Mihova T."/>
            <person name="Miller K."/>
            <person name="Mittelman R."/>
            <person name="Mlenga V."/>
            <person name="Mulrain L."/>
            <person name="Munson G."/>
            <person name="Navidi A."/>
            <person name="Naylor J."/>
            <person name="Nguyen T."/>
            <person name="Nguyen N."/>
            <person name="Nguyen C."/>
            <person name="Nguyen T."/>
            <person name="Nicol R."/>
            <person name="Norbu N."/>
            <person name="Norbu C."/>
            <person name="Novod N."/>
            <person name="Nyima T."/>
            <person name="Olandt P."/>
            <person name="O'Neill B."/>
            <person name="O'Neill K."/>
            <person name="Osman S."/>
            <person name="Oyono L."/>
            <person name="Patti C."/>
            <person name="Perrin D."/>
            <person name="Phunkhang P."/>
            <person name="Pierre F."/>
            <person name="Priest M."/>
            <person name="Rachupka A."/>
            <person name="Raghuraman S."/>
            <person name="Rameau R."/>
            <person name="Ray V."/>
            <person name="Raymond C."/>
            <person name="Rege F."/>
            <person name="Rise C."/>
            <person name="Rogers J."/>
            <person name="Rogov P."/>
            <person name="Sahalie J."/>
            <person name="Settipalli S."/>
            <person name="Sharpe T."/>
            <person name="Shea T."/>
            <person name="Sheehan M."/>
            <person name="Sherpa N."/>
            <person name="Shi J."/>
            <person name="Shih D."/>
            <person name="Sloan J."/>
            <person name="Smith C."/>
            <person name="Sparrow T."/>
            <person name="Stalker J."/>
            <person name="Stange-Thomann N."/>
            <person name="Stavropoulos S."/>
            <person name="Stone C."/>
            <person name="Stone S."/>
            <person name="Sykes S."/>
            <person name="Tchuinga P."/>
            <person name="Tenzing P."/>
            <person name="Tesfaye S."/>
            <person name="Thoulutsang D."/>
            <person name="Thoulutsang Y."/>
            <person name="Topham K."/>
            <person name="Topping I."/>
            <person name="Tsamla T."/>
            <person name="Vassiliev H."/>
            <person name="Venkataraman V."/>
            <person name="Vo A."/>
            <person name="Wangchuk T."/>
            <person name="Wangdi T."/>
            <person name="Weiand M."/>
            <person name="Wilkinson J."/>
            <person name="Wilson A."/>
            <person name="Yadav S."/>
            <person name="Yang S."/>
            <person name="Yang X."/>
            <person name="Young G."/>
            <person name="Yu Q."/>
            <person name="Zainoun J."/>
            <person name="Zembek L."/>
            <person name="Zimmer A."/>
            <person name="Lander E.S."/>
        </authorList>
    </citation>
    <scope>NUCLEOTIDE SEQUENCE [LARGE SCALE GENOMIC DNA]</scope>
    <source>
        <strain evidence="2">Boxer</strain>
    </source>
</reference>
<name>A0A8C0TQI4_CANLF</name>
<dbReference type="AlphaFoldDB" id="A0A8C0TQI4"/>
<feature type="region of interest" description="Disordered" evidence="1">
    <location>
        <begin position="59"/>
        <end position="87"/>
    </location>
</feature>
<dbReference type="Proteomes" id="UP000002254">
    <property type="component" value="Chromosome 3"/>
</dbReference>
<dbReference type="Proteomes" id="UP000694542">
    <property type="component" value="Chromosome 3"/>
</dbReference>
<evidence type="ECO:0000313" key="5">
    <source>
        <dbReference type="Proteomes" id="UP000694542"/>
    </source>
</evidence>
<evidence type="ECO:0000256" key="1">
    <source>
        <dbReference type="SAM" id="MobiDB-lite"/>
    </source>
</evidence>
<accession>A0A8C0TQI4</accession>
<dbReference type="Ensembl" id="ENSCAFT00040044731.1">
    <property type="protein sequence ID" value="ENSCAFP00040039073.1"/>
    <property type="gene ID" value="ENSCAFG00040024011.1"/>
</dbReference>